<dbReference type="EMBL" id="CAXJRC010000041">
    <property type="protein sequence ID" value="CAL2107663.1"/>
    <property type="molecule type" value="Genomic_DNA"/>
</dbReference>
<feature type="transmembrane region" description="Helical" evidence="1">
    <location>
        <begin position="18"/>
        <end position="36"/>
    </location>
</feature>
<keyword evidence="1" id="KW-1133">Transmembrane helix</keyword>
<proteinExistence type="predicted"/>
<organism evidence="2 3">
    <name type="scientific">Tenacibaculum vairaonense</name>
    <dbReference type="NCBI Taxonomy" id="3137860"/>
    <lineage>
        <taxon>Bacteria</taxon>
        <taxon>Pseudomonadati</taxon>
        <taxon>Bacteroidota</taxon>
        <taxon>Flavobacteriia</taxon>
        <taxon>Flavobacteriales</taxon>
        <taxon>Flavobacteriaceae</taxon>
        <taxon>Tenacibaculum</taxon>
    </lineage>
</organism>
<keyword evidence="3" id="KW-1185">Reference proteome</keyword>
<accession>A0ABP1FEB1</accession>
<keyword evidence="1" id="KW-0812">Transmembrane</keyword>
<gene>
    <name evidence="2" type="ORF">T190115A13A_40185</name>
</gene>
<keyword evidence="1" id="KW-0472">Membrane</keyword>
<reference evidence="2 3" key="1">
    <citation type="submission" date="2024-05" db="EMBL/GenBank/DDBJ databases">
        <authorList>
            <person name="Duchaud E."/>
        </authorList>
    </citation>
    <scope>NUCLEOTIDE SEQUENCE [LARGE SCALE GENOMIC DNA]</scope>
    <source>
        <strain evidence="2">Ena-SAMPLE-TAB-13-05-2024-13:56:06:370-140305</strain>
    </source>
</reference>
<evidence type="ECO:0000313" key="3">
    <source>
        <dbReference type="Proteomes" id="UP001497602"/>
    </source>
</evidence>
<feature type="transmembrane region" description="Helical" evidence="1">
    <location>
        <begin position="69"/>
        <end position="92"/>
    </location>
</feature>
<evidence type="ECO:0000313" key="2">
    <source>
        <dbReference type="EMBL" id="CAL2107663.1"/>
    </source>
</evidence>
<dbReference type="Proteomes" id="UP001497602">
    <property type="component" value="Unassembled WGS sequence"/>
</dbReference>
<sequence>MIFVNFLSNILSLENIETIFQCLIGIGVIVFLYILIKDRIDVIRSIKPKSVAHFFGVNEVSKNRSLKDILYCLCIRRVVITTIINSFTLFVWGPIWLIDKKFNLSIFNDKK</sequence>
<name>A0ABP1FEB1_9FLAO</name>
<comment type="caution">
    <text evidence="2">The sequence shown here is derived from an EMBL/GenBank/DDBJ whole genome shotgun (WGS) entry which is preliminary data.</text>
</comment>
<protein>
    <submittedName>
        <fullName evidence="2">Uncharacterized protein</fullName>
    </submittedName>
</protein>
<evidence type="ECO:0000256" key="1">
    <source>
        <dbReference type="SAM" id="Phobius"/>
    </source>
</evidence>